<dbReference type="FunFam" id="3.90.930.12:FF:000001">
    <property type="entry name" value="50S ribosomal protein L6"/>
    <property type="match status" value="1"/>
</dbReference>
<keyword evidence="5 6" id="KW-0687">Ribonucleoprotein</keyword>
<dbReference type="InterPro" id="IPR036789">
    <property type="entry name" value="Ribosomal_uL6-like_a/b-dom_sf"/>
</dbReference>
<evidence type="ECO:0000256" key="1">
    <source>
        <dbReference type="ARBA" id="ARBA00009356"/>
    </source>
</evidence>
<dbReference type="OrthoDB" id="9805007at2"/>
<accession>A0A1M4YX75</accession>
<dbReference type="InterPro" id="IPR002358">
    <property type="entry name" value="Ribosomal_uL6_CS"/>
</dbReference>
<dbReference type="InterPro" id="IPR019906">
    <property type="entry name" value="Ribosomal_uL6_bac-type"/>
</dbReference>
<dbReference type="GO" id="GO:0003735">
    <property type="term" value="F:structural constituent of ribosome"/>
    <property type="evidence" value="ECO:0007669"/>
    <property type="project" value="UniProtKB-UniRule"/>
</dbReference>
<evidence type="ECO:0000256" key="5">
    <source>
        <dbReference type="ARBA" id="ARBA00023274"/>
    </source>
</evidence>
<dbReference type="PROSITE" id="PS00525">
    <property type="entry name" value="RIBOSOMAL_L6_1"/>
    <property type="match status" value="1"/>
</dbReference>
<dbReference type="AlphaFoldDB" id="A0A1M4YX75"/>
<dbReference type="PRINTS" id="PR00059">
    <property type="entry name" value="RIBOSOMALL6"/>
</dbReference>
<dbReference type="STRING" id="112248.SAMN05444392_107192"/>
<dbReference type="GO" id="GO:0022625">
    <property type="term" value="C:cytosolic large ribosomal subunit"/>
    <property type="evidence" value="ECO:0007669"/>
    <property type="project" value="UniProtKB-UniRule"/>
</dbReference>
<dbReference type="PANTHER" id="PTHR11655:SF14">
    <property type="entry name" value="LARGE RIBOSOMAL SUBUNIT PROTEIN UL6M"/>
    <property type="match status" value="1"/>
</dbReference>
<dbReference type="Proteomes" id="UP000184476">
    <property type="component" value="Unassembled WGS sequence"/>
</dbReference>
<dbReference type="PANTHER" id="PTHR11655">
    <property type="entry name" value="60S/50S RIBOSOMAL PROTEIN L6/L9"/>
    <property type="match status" value="1"/>
</dbReference>
<dbReference type="HAMAP" id="MF_01365_B">
    <property type="entry name" value="Ribosomal_uL6_B"/>
    <property type="match status" value="1"/>
</dbReference>
<sequence>MSRIGKKPIAVPSGVEVKINGSHVAVKGPKGELSRDFYSELSIVLEDGQVLVQRKSDQRMQRALHGTTRSLISNMVEGVSQGFTKELEVKGVGYRVQQKGKGITLNVGYSHPVEVTPLEGVEFQVPDQNRIIISGIDKELVGAEAARIRSIREPDPYKGKGIRYKGEVVRLKEGKAGKK</sequence>
<dbReference type="PIRSF" id="PIRSF002162">
    <property type="entry name" value="Ribosomal_L6"/>
    <property type="match status" value="1"/>
</dbReference>
<dbReference type="RefSeq" id="WP_073155193.1">
    <property type="nucleotide sequence ID" value="NZ_FQVL01000007.1"/>
</dbReference>
<comment type="similarity">
    <text evidence="1 6 7">Belongs to the universal ribosomal protein uL6 family.</text>
</comment>
<evidence type="ECO:0000313" key="10">
    <source>
        <dbReference type="EMBL" id="SHF10157.1"/>
    </source>
</evidence>
<dbReference type="FunFam" id="3.90.930.12:FF:000002">
    <property type="entry name" value="50S ribosomal protein L6"/>
    <property type="match status" value="1"/>
</dbReference>
<dbReference type="NCBIfam" id="TIGR03654">
    <property type="entry name" value="L6_bact"/>
    <property type="match status" value="1"/>
</dbReference>
<dbReference type="GO" id="GO:0002181">
    <property type="term" value="P:cytoplasmic translation"/>
    <property type="evidence" value="ECO:0007669"/>
    <property type="project" value="TreeGrafter"/>
</dbReference>
<reference evidence="10 11" key="1">
    <citation type="submission" date="2016-11" db="EMBL/GenBank/DDBJ databases">
        <authorList>
            <person name="Jaros S."/>
            <person name="Januszkiewicz K."/>
            <person name="Wedrychowicz H."/>
        </authorList>
    </citation>
    <scope>NUCLEOTIDE SEQUENCE [LARGE SCALE GENOMIC DNA]</scope>
    <source>
        <strain evidence="10 11">DSM 44666</strain>
    </source>
</reference>
<proteinExistence type="inferred from homology"/>
<dbReference type="InterPro" id="IPR000702">
    <property type="entry name" value="Ribosomal_uL6-like"/>
</dbReference>
<evidence type="ECO:0000259" key="9">
    <source>
        <dbReference type="Pfam" id="PF00347"/>
    </source>
</evidence>
<keyword evidence="3 6" id="KW-0694">RNA-binding</keyword>
<evidence type="ECO:0000256" key="2">
    <source>
        <dbReference type="ARBA" id="ARBA00022730"/>
    </source>
</evidence>
<evidence type="ECO:0000256" key="7">
    <source>
        <dbReference type="RuleBase" id="RU003869"/>
    </source>
</evidence>
<dbReference type="InterPro" id="IPR020040">
    <property type="entry name" value="Ribosomal_uL6_a/b-dom"/>
</dbReference>
<dbReference type="Pfam" id="PF00347">
    <property type="entry name" value="Ribosomal_L6"/>
    <property type="match status" value="2"/>
</dbReference>
<keyword evidence="2 6" id="KW-0699">rRNA-binding</keyword>
<dbReference type="EMBL" id="FQVL01000007">
    <property type="protein sequence ID" value="SHF10157.1"/>
    <property type="molecule type" value="Genomic_DNA"/>
</dbReference>
<gene>
    <name evidence="6" type="primary">rplF</name>
    <name evidence="10" type="ORF">SAMN05444392_107192</name>
</gene>
<comment type="function">
    <text evidence="6 8">This protein binds to the 23S rRNA, and is important in its secondary structure. It is located near the subunit interface in the base of the L7/L12 stalk, and near the tRNA binding site of the peptidyltransferase center.</text>
</comment>
<dbReference type="GO" id="GO:0019843">
    <property type="term" value="F:rRNA binding"/>
    <property type="evidence" value="ECO:0007669"/>
    <property type="project" value="UniProtKB-UniRule"/>
</dbReference>
<keyword evidence="11" id="KW-1185">Reference proteome</keyword>
<name>A0A1M4YX75_9BACL</name>
<evidence type="ECO:0000256" key="8">
    <source>
        <dbReference type="RuleBase" id="RU003870"/>
    </source>
</evidence>
<comment type="subunit">
    <text evidence="6">Part of the 50S ribosomal subunit.</text>
</comment>
<keyword evidence="4 6" id="KW-0689">Ribosomal protein</keyword>
<organism evidence="10 11">
    <name type="scientific">Seinonella peptonophila</name>
    <dbReference type="NCBI Taxonomy" id="112248"/>
    <lineage>
        <taxon>Bacteria</taxon>
        <taxon>Bacillati</taxon>
        <taxon>Bacillota</taxon>
        <taxon>Bacilli</taxon>
        <taxon>Bacillales</taxon>
        <taxon>Thermoactinomycetaceae</taxon>
        <taxon>Seinonella</taxon>
    </lineage>
</organism>
<feature type="domain" description="Large ribosomal subunit protein uL6 alpha-beta" evidence="9">
    <location>
        <begin position="91"/>
        <end position="164"/>
    </location>
</feature>
<dbReference type="Gene3D" id="3.90.930.12">
    <property type="entry name" value="Ribosomal protein L6, alpha-beta domain"/>
    <property type="match status" value="2"/>
</dbReference>
<evidence type="ECO:0000256" key="6">
    <source>
        <dbReference type="HAMAP-Rule" id="MF_01365"/>
    </source>
</evidence>
<evidence type="ECO:0000256" key="3">
    <source>
        <dbReference type="ARBA" id="ARBA00022884"/>
    </source>
</evidence>
<evidence type="ECO:0000256" key="4">
    <source>
        <dbReference type="ARBA" id="ARBA00022980"/>
    </source>
</evidence>
<evidence type="ECO:0000313" key="11">
    <source>
        <dbReference type="Proteomes" id="UP000184476"/>
    </source>
</evidence>
<feature type="domain" description="Large ribosomal subunit protein uL6 alpha-beta" evidence="9">
    <location>
        <begin position="11"/>
        <end position="82"/>
    </location>
</feature>
<protein>
    <recommendedName>
        <fullName evidence="6">Large ribosomal subunit protein uL6</fullName>
    </recommendedName>
</protein>
<dbReference type="SUPFAM" id="SSF56053">
    <property type="entry name" value="Ribosomal protein L6"/>
    <property type="match status" value="2"/>
</dbReference>